<reference evidence="32" key="1">
    <citation type="journal article" date="2023" name="Science">
        <title>Genome structures resolve the early diversification of teleost fishes.</title>
        <authorList>
            <person name="Parey E."/>
            <person name="Louis A."/>
            <person name="Montfort J."/>
            <person name="Bouchez O."/>
            <person name="Roques C."/>
            <person name="Iampietro C."/>
            <person name="Lluch J."/>
            <person name="Castinel A."/>
            <person name="Donnadieu C."/>
            <person name="Desvignes T."/>
            <person name="Floi Bucao C."/>
            <person name="Jouanno E."/>
            <person name="Wen M."/>
            <person name="Mejri S."/>
            <person name="Dirks R."/>
            <person name="Jansen H."/>
            <person name="Henkel C."/>
            <person name="Chen W.J."/>
            <person name="Zahm M."/>
            <person name="Cabau C."/>
            <person name="Klopp C."/>
            <person name="Thompson A.W."/>
            <person name="Robinson-Rechavi M."/>
            <person name="Braasch I."/>
            <person name="Lecointre G."/>
            <person name="Bobe J."/>
            <person name="Postlethwait J.H."/>
            <person name="Berthelot C."/>
            <person name="Roest Crollius H."/>
            <person name="Guiguen Y."/>
        </authorList>
    </citation>
    <scope>NUCLEOTIDE SEQUENCE</scope>
    <source>
        <strain evidence="32">Concon-B</strain>
    </source>
</reference>
<evidence type="ECO:0000256" key="28">
    <source>
        <dbReference type="SAM" id="Phobius"/>
    </source>
</evidence>
<dbReference type="EMBL" id="JAFJMO010000001">
    <property type="protein sequence ID" value="KAJ8288481.1"/>
    <property type="molecule type" value="Genomic_DNA"/>
</dbReference>
<dbReference type="InterPro" id="IPR013452">
    <property type="entry name" value="Xylose_isom_bac"/>
</dbReference>
<evidence type="ECO:0000256" key="1">
    <source>
        <dbReference type="ARBA" id="ARBA00001974"/>
    </source>
</evidence>
<comment type="similarity">
    <text evidence="9">Belongs to the squalene monooxygenase family.</text>
</comment>
<evidence type="ECO:0000259" key="31">
    <source>
        <dbReference type="Pfam" id="PF08491"/>
    </source>
</evidence>
<feature type="region of interest" description="Disordered" evidence="27">
    <location>
        <begin position="427"/>
        <end position="452"/>
    </location>
</feature>
<dbReference type="Gene3D" id="3.50.50.60">
    <property type="entry name" value="FAD/NAD(P)-binding domain"/>
    <property type="match status" value="1"/>
</dbReference>
<evidence type="ECO:0000313" key="33">
    <source>
        <dbReference type="Proteomes" id="UP001152803"/>
    </source>
</evidence>
<feature type="transmembrane region" description="Helical" evidence="28">
    <location>
        <begin position="890"/>
        <end position="909"/>
    </location>
</feature>
<feature type="compositionally biased region" description="Basic and acidic residues" evidence="27">
    <location>
        <begin position="440"/>
        <end position="451"/>
    </location>
</feature>
<proteinExistence type="inferred from homology"/>
<keyword evidence="18" id="KW-0560">Oxidoreductase</keyword>
<evidence type="ECO:0000256" key="12">
    <source>
        <dbReference type="ARBA" id="ARBA00022630"/>
    </source>
</evidence>
<evidence type="ECO:0000256" key="3">
    <source>
        <dbReference type="ARBA" id="ARBA00004141"/>
    </source>
</evidence>
<dbReference type="OrthoDB" id="1678617at2759"/>
<keyword evidence="10" id="KW-0963">Cytoplasm</keyword>
<dbReference type="GO" id="GO:0042732">
    <property type="term" value="P:D-xylose metabolic process"/>
    <property type="evidence" value="ECO:0007669"/>
    <property type="project" value="UniProtKB-KW"/>
</dbReference>
<evidence type="ECO:0000256" key="9">
    <source>
        <dbReference type="ARBA" id="ARBA00008802"/>
    </source>
</evidence>
<keyword evidence="14" id="KW-0256">Endoplasmic reticulum</keyword>
<keyword evidence="19" id="KW-0443">Lipid metabolism</keyword>
<evidence type="ECO:0000256" key="15">
    <source>
        <dbReference type="ARBA" id="ARBA00022827"/>
    </source>
</evidence>
<evidence type="ECO:0000256" key="5">
    <source>
        <dbReference type="ARBA" id="ARBA00004406"/>
    </source>
</evidence>
<evidence type="ECO:0000256" key="22">
    <source>
        <dbReference type="ARBA" id="ARBA00023277"/>
    </source>
</evidence>
<name>A0A9Q1I935_CONCO</name>
<evidence type="ECO:0000256" key="7">
    <source>
        <dbReference type="ARBA" id="ARBA00005018"/>
    </source>
</evidence>
<comment type="caution">
    <text evidence="32">The sequence shown here is derived from an EMBL/GenBank/DDBJ whole genome shotgun (WGS) entry which is preliminary data.</text>
</comment>
<evidence type="ECO:0000259" key="29">
    <source>
        <dbReference type="Pfam" id="PF01261"/>
    </source>
</evidence>
<sequence length="917" mass="102731">MTTQGPFFPAIPKIPYAPDAGPQDVLCFRNYNATEVLLGKKMEDWLRFSVCYWHSFCGTGSDPFGFSTLQRPWNEDGTPMDMAKKRLHAAFEFFTKLGVKYYTFHDRDMAPEGGTLEESNRNLDEITDMALQLQNETGVKVLWVTCNLFAHPRYMNGAATNPDFHVLAFAAAQVKKGLEIAKKLGAENFVFWGGREGFLSLFNTDVAAELKHMANFFKMAVAYKEKIGLKCQFLIEPKPKEPCKHQYDYDAMSVIGFLKHFGLDDHFKLNIEPNHTTLAGHSYEHDVVMASAFGMLGSVDSNTGSPDLGWDTDQFPMDIRNATMVMKTIIEQGGLQPGGLNFDAKVRRESTDLEDLFIAHIGAMDAFARGLRNAVRIVEDGVLNKMVKERYMSFSAGLGKMLEDGSTSLEEMEEFIKQHGDPKRFFNSSTDYTSIRNSSSKKESSQRKRLDLQNSSCTSKATVVASEPDVIIVGAGVLGSAIATVLARDGRRVTVIERDLKEPDRIVGELLQPGGYRALKELGLENSVEGLDAHIVKGYIIHDLESSTEVEIPYPREEEAVQCGRAFHHGRFIMGLRQAALAESNVTFIEGTVTCLEEENGCVTGIQYRDKESGDTKEIRAPLTVVADGCFSKFRKNLVSGKVKTTSHFVGCIMTDSPQFKPNHAELVLANPSPILIYQISSYETRVLVDIRGEMPRNLTEYMVDRIYPQLPEHLQEPFMVALQNDRLRSMPASFLPPSPVNKPGVLLLGDAYNMRHPVTGGGMSVVLNDVRIWRGLLKNIPDLYDDMAMLQAKKKFHWERKSSHSFVVNVLAQALYELFAATDNSLHELRKACFHYFKLGGECISGPIGLLSVLTPKPMTLIGHFFAVALYAIYFSFKSESWLTMPRAVFKSGAILYRACTVMFPLIYSEFKYLVY</sequence>
<dbReference type="InterPro" id="IPR036237">
    <property type="entry name" value="Xyl_isomerase-like_sf"/>
</dbReference>
<dbReference type="InterPro" id="IPR013022">
    <property type="entry name" value="Xyl_isomerase-like_TIM-brl"/>
</dbReference>
<dbReference type="SUPFAM" id="SSF51658">
    <property type="entry name" value="Xylose isomerase-like"/>
    <property type="match status" value="1"/>
</dbReference>
<comment type="subunit">
    <text evidence="25">Interacts (via N-terminal domain) with MARCHF6. Interacts with SMIM22; this interaction modulates lipid droplet formation.</text>
</comment>
<organism evidence="32 33">
    <name type="scientific">Conger conger</name>
    <name type="common">Conger eel</name>
    <name type="synonym">Muraena conger</name>
    <dbReference type="NCBI Taxonomy" id="82655"/>
    <lineage>
        <taxon>Eukaryota</taxon>
        <taxon>Metazoa</taxon>
        <taxon>Chordata</taxon>
        <taxon>Craniata</taxon>
        <taxon>Vertebrata</taxon>
        <taxon>Euteleostomi</taxon>
        <taxon>Actinopterygii</taxon>
        <taxon>Neopterygii</taxon>
        <taxon>Teleostei</taxon>
        <taxon>Anguilliformes</taxon>
        <taxon>Congridae</taxon>
        <taxon>Conger</taxon>
    </lineage>
</organism>
<dbReference type="InterPro" id="IPR001998">
    <property type="entry name" value="Xylose_isomerase"/>
</dbReference>
<dbReference type="Proteomes" id="UP001152803">
    <property type="component" value="Unassembled WGS sequence"/>
</dbReference>
<dbReference type="PRINTS" id="PR00688">
    <property type="entry name" value="XYLOSISMRASE"/>
</dbReference>
<evidence type="ECO:0000256" key="18">
    <source>
        <dbReference type="ARBA" id="ARBA00023002"/>
    </source>
</evidence>
<evidence type="ECO:0000256" key="13">
    <source>
        <dbReference type="ARBA" id="ARBA00022723"/>
    </source>
</evidence>
<keyword evidence="22 26" id="KW-0119">Carbohydrate metabolism</keyword>
<dbReference type="NCBIfam" id="NF003998">
    <property type="entry name" value="PRK05474.1"/>
    <property type="match status" value="1"/>
</dbReference>
<dbReference type="InterPro" id="IPR013698">
    <property type="entry name" value="Squalene_epoxidase"/>
</dbReference>
<dbReference type="GO" id="GO:0004506">
    <property type="term" value="F:squalene monooxygenase activity"/>
    <property type="evidence" value="ECO:0007669"/>
    <property type="project" value="UniProtKB-EC"/>
</dbReference>
<evidence type="ECO:0000256" key="27">
    <source>
        <dbReference type="SAM" id="MobiDB-lite"/>
    </source>
</evidence>
<comment type="cofactor">
    <cofactor evidence="1">
        <name>FAD</name>
        <dbReference type="ChEBI" id="CHEBI:57692"/>
    </cofactor>
</comment>
<keyword evidence="21 26" id="KW-0413">Isomerase</keyword>
<dbReference type="GO" id="GO:0009045">
    <property type="term" value="F:xylose isomerase activity"/>
    <property type="evidence" value="ECO:0007669"/>
    <property type="project" value="UniProtKB-EC"/>
</dbReference>
<evidence type="ECO:0000256" key="25">
    <source>
        <dbReference type="ARBA" id="ARBA00063671"/>
    </source>
</evidence>
<keyword evidence="13 26" id="KW-0479">Metal-binding</keyword>
<keyword evidence="12" id="KW-0285">Flavoprotein</keyword>
<comment type="similarity">
    <text evidence="8 26">Belongs to the xylose isomerase family.</text>
</comment>
<dbReference type="Gene3D" id="3.20.20.150">
    <property type="entry name" value="Divalent-metal-dependent TIM barrel enzymes"/>
    <property type="match status" value="1"/>
</dbReference>
<protein>
    <recommendedName>
        <fullName evidence="26">Xylose isomerase</fullName>
        <ecNumber evidence="26">5.3.1.5</ecNumber>
    </recommendedName>
</protein>
<comment type="catalytic activity">
    <reaction evidence="23 26">
        <text>alpha-D-xylose = alpha-D-xylulofuranose</text>
        <dbReference type="Rhea" id="RHEA:22816"/>
        <dbReference type="ChEBI" id="CHEBI:28518"/>
        <dbReference type="ChEBI" id="CHEBI:188998"/>
        <dbReference type="EC" id="5.3.1.5"/>
    </reaction>
</comment>
<accession>A0A9Q1I935</accession>
<keyword evidence="28" id="KW-0812">Transmembrane</keyword>
<keyword evidence="33" id="KW-1185">Reference proteome</keyword>
<gene>
    <name evidence="32" type="ORF">COCON_G00011400</name>
</gene>
<dbReference type="Pfam" id="PF01266">
    <property type="entry name" value="DAO"/>
    <property type="match status" value="1"/>
</dbReference>
<evidence type="ECO:0000256" key="24">
    <source>
        <dbReference type="ARBA" id="ARBA00048658"/>
    </source>
</evidence>
<evidence type="ECO:0000256" key="11">
    <source>
        <dbReference type="ARBA" id="ARBA00022629"/>
    </source>
</evidence>
<dbReference type="GO" id="GO:0046872">
    <property type="term" value="F:metal ion binding"/>
    <property type="evidence" value="ECO:0007669"/>
    <property type="project" value="UniProtKB-KW"/>
</dbReference>
<evidence type="ECO:0000256" key="16">
    <source>
        <dbReference type="ARBA" id="ARBA00022843"/>
    </source>
</evidence>
<keyword evidence="20 28" id="KW-0472">Membrane</keyword>
<dbReference type="HAMAP" id="MF_00455">
    <property type="entry name" value="Xylose_isom_A"/>
    <property type="match status" value="1"/>
</dbReference>
<keyword evidence="17" id="KW-0492">Microsome</keyword>
<comment type="catalytic activity">
    <reaction evidence="24">
        <text>squalene + reduced [NADPH--hemoprotein reductase] + O2 = (S)-2,3-epoxysqualene + oxidized [NADPH--hemoprotein reductase] + H2O + H(+)</text>
        <dbReference type="Rhea" id="RHEA:25282"/>
        <dbReference type="Rhea" id="RHEA-COMP:11964"/>
        <dbReference type="Rhea" id="RHEA-COMP:11965"/>
        <dbReference type="ChEBI" id="CHEBI:15377"/>
        <dbReference type="ChEBI" id="CHEBI:15378"/>
        <dbReference type="ChEBI" id="CHEBI:15379"/>
        <dbReference type="ChEBI" id="CHEBI:15440"/>
        <dbReference type="ChEBI" id="CHEBI:15441"/>
        <dbReference type="ChEBI" id="CHEBI:57618"/>
        <dbReference type="ChEBI" id="CHEBI:58210"/>
        <dbReference type="EC" id="1.14.14.17"/>
    </reaction>
</comment>
<dbReference type="InterPro" id="IPR006076">
    <property type="entry name" value="FAD-dep_OxRdtase"/>
</dbReference>
<evidence type="ECO:0000256" key="20">
    <source>
        <dbReference type="ARBA" id="ARBA00023136"/>
    </source>
</evidence>
<dbReference type="Pfam" id="PF01261">
    <property type="entry name" value="AP_endonuc_2"/>
    <property type="match status" value="1"/>
</dbReference>
<feature type="domain" description="Xylose isomerase-like TIM barrel" evidence="29">
    <location>
        <begin position="128"/>
        <end position="282"/>
    </location>
</feature>
<evidence type="ECO:0000256" key="6">
    <source>
        <dbReference type="ARBA" id="ARBA00004496"/>
    </source>
</evidence>
<evidence type="ECO:0000256" key="19">
    <source>
        <dbReference type="ARBA" id="ARBA00023098"/>
    </source>
</evidence>
<comment type="subcellular location">
    <subcellularLocation>
        <location evidence="6">Cytoplasm</location>
    </subcellularLocation>
    <subcellularLocation>
        <location evidence="5">Endoplasmic reticulum membrane</location>
        <topology evidence="5">Peripheral membrane protein</topology>
    </subcellularLocation>
    <subcellularLocation>
        <location evidence="3">Membrane</location>
        <topology evidence="3">Multi-pass membrane protein</topology>
    </subcellularLocation>
    <subcellularLocation>
        <location evidence="4">Microsome membrane</location>
        <topology evidence="4">Peripheral membrane protein</topology>
    </subcellularLocation>
</comment>
<comment type="function">
    <text evidence="2">Catalyzes the stereospecific oxidation of squalene to (S)-2,3-epoxysqualene, and is considered to be a rate-limiting enzyme in steroid biosynthesis.</text>
</comment>
<dbReference type="Pfam" id="PF08491">
    <property type="entry name" value="SE"/>
    <property type="match status" value="1"/>
</dbReference>
<keyword evidence="28" id="KW-1133">Transmembrane helix</keyword>
<dbReference type="EC" id="5.3.1.5" evidence="26"/>
<dbReference type="SUPFAM" id="SSF51905">
    <property type="entry name" value="FAD/NAD(P)-binding domain"/>
    <property type="match status" value="1"/>
</dbReference>
<keyword evidence="16" id="KW-0832">Ubl conjugation</keyword>
<dbReference type="AlphaFoldDB" id="A0A9Q1I935"/>
<dbReference type="PROSITE" id="PS51415">
    <property type="entry name" value="XYLOSE_ISOMERASE"/>
    <property type="match status" value="1"/>
</dbReference>
<evidence type="ECO:0000259" key="30">
    <source>
        <dbReference type="Pfam" id="PF01266"/>
    </source>
</evidence>
<dbReference type="InterPro" id="IPR036188">
    <property type="entry name" value="FAD/NAD-bd_sf"/>
</dbReference>
<evidence type="ECO:0000256" key="8">
    <source>
        <dbReference type="ARBA" id="ARBA00005765"/>
    </source>
</evidence>
<evidence type="ECO:0000256" key="17">
    <source>
        <dbReference type="ARBA" id="ARBA00022848"/>
    </source>
</evidence>
<feature type="domain" description="FAD dependent oxidoreductase" evidence="30">
    <location>
        <begin position="469"/>
        <end position="499"/>
    </location>
</feature>
<dbReference type="GO" id="GO:0016125">
    <property type="term" value="P:sterol metabolic process"/>
    <property type="evidence" value="ECO:0007669"/>
    <property type="project" value="UniProtKB-ARBA"/>
</dbReference>
<evidence type="ECO:0000256" key="4">
    <source>
        <dbReference type="ARBA" id="ARBA00004174"/>
    </source>
</evidence>
<keyword evidence="11 26" id="KW-0859">Xylose metabolism</keyword>
<evidence type="ECO:0000256" key="2">
    <source>
        <dbReference type="ARBA" id="ARBA00002173"/>
    </source>
</evidence>
<evidence type="ECO:0000256" key="14">
    <source>
        <dbReference type="ARBA" id="ARBA00022824"/>
    </source>
</evidence>
<keyword evidence="15" id="KW-0274">FAD</keyword>
<evidence type="ECO:0000313" key="32">
    <source>
        <dbReference type="EMBL" id="KAJ8288481.1"/>
    </source>
</evidence>
<feature type="domain" description="Squalene epoxidase" evidence="31">
    <location>
        <begin position="621"/>
        <end position="891"/>
    </location>
</feature>
<dbReference type="GO" id="GO:0005789">
    <property type="term" value="C:endoplasmic reticulum membrane"/>
    <property type="evidence" value="ECO:0007669"/>
    <property type="project" value="UniProtKB-SubCell"/>
</dbReference>
<evidence type="ECO:0000256" key="23">
    <source>
        <dbReference type="ARBA" id="ARBA00033659"/>
    </source>
</evidence>
<evidence type="ECO:0000256" key="21">
    <source>
        <dbReference type="ARBA" id="ARBA00023235"/>
    </source>
</evidence>
<feature type="transmembrane region" description="Helical" evidence="28">
    <location>
        <begin position="860"/>
        <end position="878"/>
    </location>
</feature>
<dbReference type="NCBIfam" id="TIGR02630">
    <property type="entry name" value="xylose_isom_A"/>
    <property type="match status" value="1"/>
</dbReference>
<dbReference type="PANTHER" id="PTHR48408:SF1">
    <property type="entry name" value="XYLOSE ISOMERASE"/>
    <property type="match status" value="1"/>
</dbReference>
<dbReference type="PANTHER" id="PTHR48408">
    <property type="match status" value="1"/>
</dbReference>
<dbReference type="GO" id="GO:0050660">
    <property type="term" value="F:flavin adenine dinucleotide binding"/>
    <property type="evidence" value="ECO:0007669"/>
    <property type="project" value="InterPro"/>
</dbReference>
<comment type="pathway">
    <text evidence="7">Terpene metabolism; lanosterol biosynthesis; lanosterol from farnesyl diphosphate: step 2/3.</text>
</comment>
<evidence type="ECO:0000256" key="26">
    <source>
        <dbReference type="RuleBase" id="RU000609"/>
    </source>
</evidence>
<dbReference type="FunFam" id="3.50.50.60:FF:000104">
    <property type="entry name" value="Squalene monooxygenase"/>
    <property type="match status" value="1"/>
</dbReference>
<evidence type="ECO:0000256" key="10">
    <source>
        <dbReference type="ARBA" id="ARBA00022490"/>
    </source>
</evidence>